<keyword evidence="1" id="KW-0175">Coiled coil</keyword>
<dbReference type="InterPro" id="IPR037830">
    <property type="entry name" value="ZZZ3"/>
</dbReference>
<evidence type="ECO:0000313" key="3">
    <source>
        <dbReference type="EMBL" id="KAJ8995914.1"/>
    </source>
</evidence>
<feature type="coiled-coil region" evidence="1">
    <location>
        <begin position="109"/>
        <end position="136"/>
    </location>
</feature>
<comment type="caution">
    <text evidence="3">The sequence shown here is derived from an EMBL/GenBank/DDBJ whole genome shotgun (WGS) entry which is preliminary data.</text>
</comment>
<reference evidence="3" key="1">
    <citation type="submission" date="2023-01" db="EMBL/GenBank/DDBJ databases">
        <title>Exophiala dermititidis isolated from Cystic Fibrosis Patient.</title>
        <authorList>
            <person name="Kurbessoian T."/>
            <person name="Crocker A."/>
            <person name="Murante D."/>
            <person name="Hogan D.A."/>
            <person name="Stajich J.E."/>
        </authorList>
    </citation>
    <scope>NUCLEOTIDE SEQUENCE</scope>
    <source>
        <strain evidence="3">Ex8</strain>
    </source>
</reference>
<dbReference type="AlphaFoldDB" id="A0AAN6F3X9"/>
<dbReference type="Proteomes" id="UP001161757">
    <property type="component" value="Unassembled WGS sequence"/>
</dbReference>
<feature type="region of interest" description="Disordered" evidence="2">
    <location>
        <begin position="1"/>
        <end position="92"/>
    </location>
</feature>
<accession>A0AAN6F3X9</accession>
<evidence type="ECO:0000256" key="2">
    <source>
        <dbReference type="SAM" id="MobiDB-lite"/>
    </source>
</evidence>
<gene>
    <name evidence="3" type="ORF">HRR80_000662</name>
</gene>
<feature type="compositionally biased region" description="Basic and acidic residues" evidence="2">
    <location>
        <begin position="240"/>
        <end position="258"/>
    </location>
</feature>
<name>A0AAN6F3X9_EXODE</name>
<sequence>MPAEPYPAHAPEQPASIRLKLIMPEHGNDQRQSSNAGANPEHAHQRALESSGSPQRPSYSPVTPTLSHTSLQHDDDQVKLPPPEFMEEPDPLPVDLDDNPDAMALRATLSVLQLQRQQALRDMRELDRMKRAAMEDPEHFVRDLREGKLSASARQGVEVDDMEGPTDGSAAAAGSNFGRFPSPQNVMRCPPVEWAKYHVVGEALDRVHEVQQHYPGYSDDMGARNERLQPHTSAAPYRPFLDRLDSAKGDSKPRTTGP</sequence>
<evidence type="ECO:0000313" key="4">
    <source>
        <dbReference type="Proteomes" id="UP001161757"/>
    </source>
</evidence>
<dbReference type="PANTHER" id="PTHR22705:SF0">
    <property type="entry name" value="ZZ-TYPE ZINC FINGER-CONTAINING PROTEIN 3"/>
    <property type="match status" value="1"/>
</dbReference>
<dbReference type="PANTHER" id="PTHR22705">
    <property type="entry name" value="ZINC FINGER, ZZ DOMAIN CONTAINING 3"/>
    <property type="match status" value="1"/>
</dbReference>
<evidence type="ECO:0000256" key="1">
    <source>
        <dbReference type="SAM" id="Coils"/>
    </source>
</evidence>
<organism evidence="3 4">
    <name type="scientific">Exophiala dermatitidis</name>
    <name type="common">Black yeast-like fungus</name>
    <name type="synonym">Wangiella dermatitidis</name>
    <dbReference type="NCBI Taxonomy" id="5970"/>
    <lineage>
        <taxon>Eukaryota</taxon>
        <taxon>Fungi</taxon>
        <taxon>Dikarya</taxon>
        <taxon>Ascomycota</taxon>
        <taxon>Pezizomycotina</taxon>
        <taxon>Eurotiomycetes</taxon>
        <taxon>Chaetothyriomycetidae</taxon>
        <taxon>Chaetothyriales</taxon>
        <taxon>Herpotrichiellaceae</taxon>
        <taxon>Exophiala</taxon>
    </lineage>
</organism>
<feature type="region of interest" description="Disordered" evidence="2">
    <location>
        <begin position="215"/>
        <end position="258"/>
    </location>
</feature>
<dbReference type="EMBL" id="JAJGCB010000001">
    <property type="protein sequence ID" value="KAJ8995914.1"/>
    <property type="molecule type" value="Genomic_DNA"/>
</dbReference>
<proteinExistence type="predicted"/>
<feature type="compositionally biased region" description="Polar residues" evidence="2">
    <location>
        <begin position="48"/>
        <end position="70"/>
    </location>
</feature>
<protein>
    <submittedName>
        <fullName evidence="3">Uncharacterized protein</fullName>
    </submittedName>
</protein>